<name>A0A835E4M7_9POAL</name>
<dbReference type="Gene3D" id="1.10.10.10">
    <property type="entry name" value="Winged helix-like DNA-binding domain superfamily/Winged helix DNA-binding domain"/>
    <property type="match status" value="1"/>
</dbReference>
<dbReference type="InterPro" id="IPR044974">
    <property type="entry name" value="Disease_R_plants"/>
</dbReference>
<keyword evidence="9" id="KW-1185">Reference proteome</keyword>
<feature type="compositionally biased region" description="Polar residues" evidence="6">
    <location>
        <begin position="808"/>
        <end position="829"/>
    </location>
</feature>
<evidence type="ECO:0000313" key="8">
    <source>
        <dbReference type="EMBL" id="KAF8661234.1"/>
    </source>
</evidence>
<keyword evidence="4" id="KW-0547">Nucleotide-binding</keyword>
<organism evidence="8 9">
    <name type="scientific">Digitaria exilis</name>
    <dbReference type="NCBI Taxonomy" id="1010633"/>
    <lineage>
        <taxon>Eukaryota</taxon>
        <taxon>Viridiplantae</taxon>
        <taxon>Streptophyta</taxon>
        <taxon>Embryophyta</taxon>
        <taxon>Tracheophyta</taxon>
        <taxon>Spermatophyta</taxon>
        <taxon>Magnoliopsida</taxon>
        <taxon>Liliopsida</taxon>
        <taxon>Poales</taxon>
        <taxon>Poaceae</taxon>
        <taxon>PACMAD clade</taxon>
        <taxon>Panicoideae</taxon>
        <taxon>Panicodae</taxon>
        <taxon>Paniceae</taxon>
        <taxon>Anthephorinae</taxon>
        <taxon>Digitaria</taxon>
    </lineage>
</organism>
<keyword evidence="3" id="KW-0677">Repeat</keyword>
<dbReference type="Pfam" id="PF23559">
    <property type="entry name" value="WHD_DRP"/>
    <property type="match status" value="1"/>
</dbReference>
<dbReference type="Pfam" id="PF18052">
    <property type="entry name" value="Rx_N"/>
    <property type="match status" value="1"/>
</dbReference>
<comment type="similarity">
    <text evidence="1">Belongs to the disease resistance NB-LRR family.</text>
</comment>
<dbReference type="InterPro" id="IPR003593">
    <property type="entry name" value="AAA+_ATPase"/>
</dbReference>
<dbReference type="AlphaFoldDB" id="A0A835E4M7"/>
<evidence type="ECO:0000256" key="4">
    <source>
        <dbReference type="ARBA" id="ARBA00022741"/>
    </source>
</evidence>
<protein>
    <recommendedName>
        <fullName evidence="7">AAA+ ATPase domain-containing protein</fullName>
    </recommendedName>
</protein>
<dbReference type="GO" id="GO:0098542">
    <property type="term" value="P:defense response to other organism"/>
    <property type="evidence" value="ECO:0007669"/>
    <property type="project" value="TreeGrafter"/>
</dbReference>
<dbReference type="Pfam" id="PF00931">
    <property type="entry name" value="NB-ARC"/>
    <property type="match status" value="1"/>
</dbReference>
<dbReference type="InterPro" id="IPR032675">
    <property type="entry name" value="LRR_dom_sf"/>
</dbReference>
<evidence type="ECO:0000259" key="7">
    <source>
        <dbReference type="SMART" id="SM00382"/>
    </source>
</evidence>
<evidence type="ECO:0000256" key="2">
    <source>
        <dbReference type="ARBA" id="ARBA00022614"/>
    </source>
</evidence>
<feature type="compositionally biased region" description="Polar residues" evidence="6">
    <location>
        <begin position="742"/>
        <end position="759"/>
    </location>
</feature>
<dbReference type="Gene3D" id="1.20.5.4130">
    <property type="match status" value="1"/>
</dbReference>
<accession>A0A835E4M7</accession>
<evidence type="ECO:0000256" key="1">
    <source>
        <dbReference type="ARBA" id="ARBA00008894"/>
    </source>
</evidence>
<dbReference type="InterPro" id="IPR041118">
    <property type="entry name" value="Rx_N"/>
</dbReference>
<dbReference type="SMART" id="SM00382">
    <property type="entry name" value="AAA"/>
    <property type="match status" value="1"/>
</dbReference>
<dbReference type="InterPro" id="IPR058922">
    <property type="entry name" value="WHD_DRP"/>
</dbReference>
<feature type="domain" description="AAA+ ATPase" evidence="7">
    <location>
        <begin position="202"/>
        <end position="351"/>
    </location>
</feature>
<dbReference type="PANTHER" id="PTHR23155">
    <property type="entry name" value="DISEASE RESISTANCE PROTEIN RP"/>
    <property type="match status" value="1"/>
</dbReference>
<evidence type="ECO:0000313" key="9">
    <source>
        <dbReference type="Proteomes" id="UP000636709"/>
    </source>
</evidence>
<feature type="region of interest" description="Disordered" evidence="6">
    <location>
        <begin position="807"/>
        <end position="848"/>
    </location>
</feature>
<dbReference type="EMBL" id="JACEFO010002415">
    <property type="protein sequence ID" value="KAF8661234.1"/>
    <property type="molecule type" value="Genomic_DNA"/>
</dbReference>
<reference evidence="8" key="1">
    <citation type="submission" date="2020-07" db="EMBL/GenBank/DDBJ databases">
        <title>Genome sequence and genetic diversity analysis of an under-domesticated orphan crop, white fonio (Digitaria exilis).</title>
        <authorList>
            <person name="Bennetzen J.L."/>
            <person name="Chen S."/>
            <person name="Ma X."/>
            <person name="Wang X."/>
            <person name="Yssel A.E.J."/>
            <person name="Chaluvadi S.R."/>
            <person name="Johnson M."/>
            <person name="Gangashetty P."/>
            <person name="Hamidou F."/>
            <person name="Sanogo M.D."/>
            <person name="Zwaenepoel A."/>
            <person name="Wallace J."/>
            <person name="Van De Peer Y."/>
            <person name="Van Deynze A."/>
        </authorList>
    </citation>
    <scope>NUCLEOTIDE SEQUENCE</scope>
    <source>
        <tissue evidence="8">Leaves</tissue>
    </source>
</reference>
<evidence type="ECO:0000256" key="3">
    <source>
        <dbReference type="ARBA" id="ARBA00022737"/>
    </source>
</evidence>
<dbReference type="InterPro" id="IPR002182">
    <property type="entry name" value="NB-ARC"/>
</dbReference>
<dbReference type="GO" id="GO:0043531">
    <property type="term" value="F:ADP binding"/>
    <property type="evidence" value="ECO:0007669"/>
    <property type="project" value="InterPro"/>
</dbReference>
<dbReference type="InterPro" id="IPR036388">
    <property type="entry name" value="WH-like_DNA-bd_sf"/>
</dbReference>
<evidence type="ECO:0000256" key="5">
    <source>
        <dbReference type="ARBA" id="ARBA00022821"/>
    </source>
</evidence>
<keyword evidence="2" id="KW-0433">Leucine-rich repeat</keyword>
<proteinExistence type="inferred from homology"/>
<sequence length="936" mass="104788">MLAVEALVAVAVAKMVAQKIADFTIPPLKVYCCSIFCSFRDDLRDLEKELLCLEAHLEEKDKWLFGIDVAEDAQTMLAQSWHRDAKQLAFEIEDTIDEFVCSEELYHDSTCAHKTSLLCSYSNPIAARVWTVKRMISETKKLNSAIKLNERYGIASTGTDLDNQSRKFTEKETTSYDGPDPVIGRVNDLEAIVDTIEAHGKRLSIIAIVGPVGVGKTCLARLVYNHLDSGRTFTRRIWVYVHKSCSRVDIKRIARQVVSQGLLPGEERPNADYTMQEITTKIHDILKRERCLIVLDGLWGADDDVHSLKQMFTSCSEETESVIMVTTHNEQIAQHISTLPLYRLAPMLEGDYCSDIFVSALRGHNSLFPRYRNEIISRCEGIPLVADFLGSVVRSGGWDQRAVWENARGKDLWKLEEDYATTLSKELTLFAPFRLMFYNIPHGLRLCFAYCSVFPKGSCIHKRKLIQQWISLNMVEPATHGSVTAEMNAENIIKQLKTIHLLQVDEDAEGSSSATGEVLRMHYMAYELARFISNKDILVVLEDEEVVSSFPQEKEEASQTCCFSQEKEHTNLMYCNHRYAQLPVFTKHRPQKVRSLILRPTTNLLEHKPLILIAVSEVISGNKYLRVLDLSGCGITELPVCVRHLKQLRYLDASNLDMKELPCVDNSLRKLVYLNLQACRNLQCVHESIGMLPSLKYLNLSLCVGLKKFPASFKRLRSPWQDCTIDVSGCQESVVLQFSSELQGDQTQPNQVSNPQPDQRPQLDKVPDPKPIQCHQPAISSTEEKVTGSHPWNPLESTSLVEVANGEVESQPSLDTNPASLLSSNSTSGDPYGGKMAGSARPSTSLQSSLAESVKRHANVTEVHQSIDNSVQFPGGCQDLEGTSQGPRKAINTAAEEINEIISSNQHEDLPILSRLDISASSADATVQSFLNTSKR</sequence>
<dbReference type="Gene3D" id="3.40.50.300">
    <property type="entry name" value="P-loop containing nucleotide triphosphate hydrolases"/>
    <property type="match status" value="1"/>
</dbReference>
<dbReference type="Gene3D" id="3.80.10.10">
    <property type="entry name" value="Ribonuclease Inhibitor"/>
    <property type="match status" value="1"/>
</dbReference>
<dbReference type="Proteomes" id="UP000636709">
    <property type="component" value="Unassembled WGS sequence"/>
</dbReference>
<dbReference type="SUPFAM" id="SSF52540">
    <property type="entry name" value="P-loop containing nucleoside triphosphate hydrolases"/>
    <property type="match status" value="1"/>
</dbReference>
<dbReference type="InterPro" id="IPR027417">
    <property type="entry name" value="P-loop_NTPase"/>
</dbReference>
<comment type="caution">
    <text evidence="8">The sequence shown here is derived from an EMBL/GenBank/DDBJ whole genome shotgun (WGS) entry which is preliminary data.</text>
</comment>
<dbReference type="OrthoDB" id="1534087at2759"/>
<dbReference type="SUPFAM" id="SSF52058">
    <property type="entry name" value="L domain-like"/>
    <property type="match status" value="1"/>
</dbReference>
<keyword evidence="5" id="KW-0611">Plant defense</keyword>
<evidence type="ECO:0000256" key="6">
    <source>
        <dbReference type="SAM" id="MobiDB-lite"/>
    </source>
</evidence>
<feature type="region of interest" description="Disordered" evidence="6">
    <location>
        <begin position="742"/>
        <end position="775"/>
    </location>
</feature>
<dbReference type="PANTHER" id="PTHR23155:SF944">
    <property type="entry name" value="AAA+ ATPASE DOMAIN-CONTAINING PROTEIN"/>
    <property type="match status" value="1"/>
</dbReference>
<gene>
    <name evidence="8" type="ORF">HU200_057078</name>
</gene>
<dbReference type="PRINTS" id="PR00364">
    <property type="entry name" value="DISEASERSIST"/>
</dbReference>